<feature type="region of interest" description="Disordered" evidence="1">
    <location>
        <begin position="20"/>
        <end position="55"/>
    </location>
</feature>
<sequence length="83" mass="9665">MYDLRAHTYTVPDRSLEREREIVEGERKKESKKSKERERRVSELQSTSSFSSPSSLYLSTFSSAFFQLFLFFQGYKGLILIGG</sequence>
<accession>A0AAD4WD96</accession>
<evidence type="ECO:0000256" key="1">
    <source>
        <dbReference type="SAM" id="MobiDB-lite"/>
    </source>
</evidence>
<organism evidence="2 3">
    <name type="scientific">Prunus dulcis</name>
    <name type="common">Almond</name>
    <name type="synonym">Amygdalus dulcis</name>
    <dbReference type="NCBI Taxonomy" id="3755"/>
    <lineage>
        <taxon>Eukaryota</taxon>
        <taxon>Viridiplantae</taxon>
        <taxon>Streptophyta</taxon>
        <taxon>Embryophyta</taxon>
        <taxon>Tracheophyta</taxon>
        <taxon>Spermatophyta</taxon>
        <taxon>Magnoliopsida</taxon>
        <taxon>eudicotyledons</taxon>
        <taxon>Gunneridae</taxon>
        <taxon>Pentapetalae</taxon>
        <taxon>rosids</taxon>
        <taxon>fabids</taxon>
        <taxon>Rosales</taxon>
        <taxon>Rosaceae</taxon>
        <taxon>Amygdaloideae</taxon>
        <taxon>Amygdaleae</taxon>
        <taxon>Prunus</taxon>
    </lineage>
</organism>
<dbReference type="AlphaFoldDB" id="A0AAD4WD96"/>
<protein>
    <submittedName>
        <fullName evidence="2">Uncharacterized protein</fullName>
    </submittedName>
</protein>
<feature type="compositionally biased region" description="Basic and acidic residues" evidence="1">
    <location>
        <begin position="20"/>
        <end position="42"/>
    </location>
</feature>
<feature type="compositionally biased region" description="Low complexity" evidence="1">
    <location>
        <begin position="46"/>
        <end position="55"/>
    </location>
</feature>
<gene>
    <name evidence="2" type="ORF">L3X38_019793</name>
</gene>
<dbReference type="EMBL" id="JAJFAZ020000003">
    <property type="protein sequence ID" value="KAI5340519.1"/>
    <property type="molecule type" value="Genomic_DNA"/>
</dbReference>
<reference evidence="2 3" key="1">
    <citation type="journal article" date="2022" name="G3 (Bethesda)">
        <title>Whole-genome sequence and methylome profiling of the almond [Prunus dulcis (Mill.) D.A. Webb] cultivar 'Nonpareil'.</title>
        <authorList>
            <person name="D'Amico-Willman K.M."/>
            <person name="Ouma W.Z."/>
            <person name="Meulia T."/>
            <person name="Sideli G.M."/>
            <person name="Gradziel T.M."/>
            <person name="Fresnedo-Ramirez J."/>
        </authorList>
    </citation>
    <scope>NUCLEOTIDE SEQUENCE [LARGE SCALE GENOMIC DNA]</scope>
    <source>
        <strain evidence="2">Clone GOH B32 T37-40</strain>
    </source>
</reference>
<keyword evidence="3" id="KW-1185">Reference proteome</keyword>
<proteinExistence type="predicted"/>
<evidence type="ECO:0000313" key="3">
    <source>
        <dbReference type="Proteomes" id="UP001054821"/>
    </source>
</evidence>
<name>A0AAD4WD96_PRUDU</name>
<dbReference type="Proteomes" id="UP001054821">
    <property type="component" value="Chromosome 3"/>
</dbReference>
<comment type="caution">
    <text evidence="2">The sequence shown here is derived from an EMBL/GenBank/DDBJ whole genome shotgun (WGS) entry which is preliminary data.</text>
</comment>
<evidence type="ECO:0000313" key="2">
    <source>
        <dbReference type="EMBL" id="KAI5340519.1"/>
    </source>
</evidence>